<dbReference type="GO" id="GO:0016491">
    <property type="term" value="F:oxidoreductase activity"/>
    <property type="evidence" value="ECO:0007669"/>
    <property type="project" value="UniProtKB-KW"/>
</dbReference>
<gene>
    <name evidence="4" type="ORF">CCS01_27765</name>
</gene>
<sequence length="267" mass="28520">MQSSFRTVLITGASTGIGATYADRFARRGHGLVLVARDQGRLETLAARLRDDYRVPVDVVAADLTRAGDLGRVETRLRQDAEIGILVNNAGAAVGGGFASPDLDALERLVDLNVTSLMRLTGAVVPRFLAEGGGAIINLTSVLAVAPELMPGIYPATKAFVLTFSQSLQSELGPSGIYVQAVLPAATRTEIWERSGMDPNAFPAMMDVGELVDAALVGFDRKETITIPPLPDENQWTQFTAARQAMLPNFRQTHPADRYLDGAAAGR</sequence>
<dbReference type="PRINTS" id="PR00081">
    <property type="entry name" value="GDHRDH"/>
</dbReference>
<evidence type="ECO:0000256" key="2">
    <source>
        <dbReference type="ARBA" id="ARBA00023002"/>
    </source>
</evidence>
<evidence type="ECO:0000256" key="1">
    <source>
        <dbReference type="ARBA" id="ARBA00006484"/>
    </source>
</evidence>
<comment type="caution">
    <text evidence="4">The sequence shown here is derived from an EMBL/GenBank/DDBJ whole genome shotgun (WGS) entry which is preliminary data.</text>
</comment>
<dbReference type="Proteomes" id="UP000239724">
    <property type="component" value="Unassembled WGS sequence"/>
</dbReference>
<dbReference type="PANTHER" id="PTHR42901">
    <property type="entry name" value="ALCOHOL DEHYDROGENASE"/>
    <property type="match status" value="1"/>
</dbReference>
<protein>
    <submittedName>
        <fullName evidence="4">SDR family oxidoreductase</fullName>
    </submittedName>
</protein>
<dbReference type="InterPro" id="IPR036291">
    <property type="entry name" value="NAD(P)-bd_dom_sf"/>
</dbReference>
<dbReference type="PANTHER" id="PTHR42901:SF1">
    <property type="entry name" value="ALCOHOL DEHYDROGENASE"/>
    <property type="match status" value="1"/>
</dbReference>
<accession>A0A2S6MYB0</accession>
<dbReference type="PIRSF" id="PIRSF000126">
    <property type="entry name" value="11-beta-HSD1"/>
    <property type="match status" value="1"/>
</dbReference>
<evidence type="ECO:0000313" key="4">
    <source>
        <dbReference type="EMBL" id="PPQ27347.1"/>
    </source>
</evidence>
<organism evidence="4 5">
    <name type="scientific">Rhodopila globiformis</name>
    <name type="common">Rhodopseudomonas globiformis</name>
    <dbReference type="NCBI Taxonomy" id="1071"/>
    <lineage>
        <taxon>Bacteria</taxon>
        <taxon>Pseudomonadati</taxon>
        <taxon>Pseudomonadota</taxon>
        <taxon>Alphaproteobacteria</taxon>
        <taxon>Acetobacterales</taxon>
        <taxon>Acetobacteraceae</taxon>
        <taxon>Rhodopila</taxon>
    </lineage>
</organism>
<dbReference type="PRINTS" id="PR00080">
    <property type="entry name" value="SDRFAMILY"/>
</dbReference>
<reference evidence="4 5" key="1">
    <citation type="journal article" date="2018" name="Arch. Microbiol.">
        <title>New insights into the metabolic potential of the phototrophic purple bacterium Rhodopila globiformis DSM 161(T) from its draft genome sequence and evidence for a vanadium-dependent nitrogenase.</title>
        <authorList>
            <person name="Imhoff J.F."/>
            <person name="Rahn T."/>
            <person name="Kunzel S."/>
            <person name="Neulinger S.C."/>
        </authorList>
    </citation>
    <scope>NUCLEOTIDE SEQUENCE [LARGE SCALE GENOMIC DNA]</scope>
    <source>
        <strain evidence="4 5">DSM 161</strain>
    </source>
</reference>
<evidence type="ECO:0000256" key="3">
    <source>
        <dbReference type="RuleBase" id="RU000363"/>
    </source>
</evidence>
<dbReference type="InterPro" id="IPR002347">
    <property type="entry name" value="SDR_fam"/>
</dbReference>
<keyword evidence="2" id="KW-0560">Oxidoreductase</keyword>
<dbReference type="Pfam" id="PF00106">
    <property type="entry name" value="adh_short"/>
    <property type="match status" value="1"/>
</dbReference>
<dbReference type="OrthoDB" id="335726at2"/>
<evidence type="ECO:0000313" key="5">
    <source>
        <dbReference type="Proteomes" id="UP000239724"/>
    </source>
</evidence>
<proteinExistence type="inferred from homology"/>
<comment type="similarity">
    <text evidence="1 3">Belongs to the short-chain dehydrogenases/reductases (SDR) family.</text>
</comment>
<dbReference type="SUPFAM" id="SSF51735">
    <property type="entry name" value="NAD(P)-binding Rossmann-fold domains"/>
    <property type="match status" value="1"/>
</dbReference>
<keyword evidence="5" id="KW-1185">Reference proteome</keyword>
<dbReference type="RefSeq" id="WP_104522077.1">
    <property type="nucleotide sequence ID" value="NZ_NHRY01000260.1"/>
</dbReference>
<name>A0A2S6MYB0_RHOGL</name>
<dbReference type="EMBL" id="NHRY01000260">
    <property type="protein sequence ID" value="PPQ27347.1"/>
    <property type="molecule type" value="Genomic_DNA"/>
</dbReference>
<dbReference type="AlphaFoldDB" id="A0A2S6MYB0"/>
<dbReference type="Gene3D" id="3.40.50.720">
    <property type="entry name" value="NAD(P)-binding Rossmann-like Domain"/>
    <property type="match status" value="1"/>
</dbReference>